<organism evidence="10 11">
    <name type="scientific">Aeoliella straminimaris</name>
    <dbReference type="NCBI Taxonomy" id="2954799"/>
    <lineage>
        <taxon>Bacteria</taxon>
        <taxon>Pseudomonadati</taxon>
        <taxon>Planctomycetota</taxon>
        <taxon>Planctomycetia</taxon>
        <taxon>Pirellulales</taxon>
        <taxon>Lacipirellulaceae</taxon>
        <taxon>Aeoliella</taxon>
    </lineage>
</organism>
<dbReference type="InterPro" id="IPR013424">
    <property type="entry name" value="Ice-binding_C"/>
</dbReference>
<evidence type="ECO:0000256" key="4">
    <source>
        <dbReference type="ARBA" id="ARBA00022729"/>
    </source>
</evidence>
<dbReference type="InterPro" id="IPR012334">
    <property type="entry name" value="Pectin_lyas_fold"/>
</dbReference>
<keyword evidence="3" id="KW-0479">Metal-binding</keyword>
<dbReference type="Gene3D" id="2.160.20.10">
    <property type="entry name" value="Single-stranded right-handed beta-helix, Pectin lyase-like"/>
    <property type="match status" value="1"/>
</dbReference>
<dbReference type="InterPro" id="IPR052063">
    <property type="entry name" value="Polysaccharide_Lyase_1"/>
</dbReference>
<evidence type="ECO:0000256" key="1">
    <source>
        <dbReference type="ARBA" id="ARBA00004613"/>
    </source>
</evidence>
<feature type="region of interest" description="Disordered" evidence="7">
    <location>
        <begin position="409"/>
        <end position="431"/>
    </location>
</feature>
<sequence length="1055" mass="112611">MNVLVSRQVLCNALSLVALLLYSTATWATEPIKAFPQAEGFGAIAKGGRGGDVYHVTKLTDDGSVGTLRHGIESAPNASGRTIVFDVGGWIDLNRKLGIVDSKSNITIAGQTAPGGIGVRGHQFSVGADDIIVRHMRFRPGKDAGRVDSVGTNSDAERVIYDHISSGFSFDENFSVQASDVTLQYSTVSFGLESHSAGSLLENPHRLSMHHNLYAHNNTRNPKHRVQETLDWIDNVIYNWDTRAFYMQGTDSSGYFWTSNIDGNYFIAGPNDGGTKPISGGSQDDYGTWWGVNAFDGDKDSAHDGQNYSLGDDDFSDISSAATTWSDTRYPVADEIWQNASPKDAYLRTLSEFGATPWARDEVDQLLYENVVNRTGSIISHENKLVSQGVSNGGFGALGGVAAPLDTDGDGMSDEWEQKHGTNPQVPNNNGDFDHDGYTDLEEYLNDLGAFAAVGQIEFHGIGRYADWQRWDRRWQPSRLDVLQVRTGVAFVDAVGQQAGTLRLGYDAGGDARLYVTSGWLEITNQLVVGSRGIGRVEQYGGELRVLEGDIQILNGAYKLRGGLLATPHLTKAPRGSFEFTGGTLDADAIDFSLTVAGGTLFPGVDAIGSTGIAGDLNMESGTLVIDLESASAADLVNVSGVASLDGNIEVQLLNGFRPTAGQSWQILTARSFDGQLKVITPGFSVEQIGDSLWLVAGTSPSTLAIPEPHSLALLLLGVLGYAANRKCRQAVFALALVAVLVPASGALALQVPVIADSQLSENGNTGDGDANDSGSGTGSPINARFNDANRNEWLALKFDLSEYSDKSRFTDVSLNTYMYRGDANNTQTLRLYALAPGIAGEDWNESTTTYGSMPGFTFDADSQTRLIDGNLVQNLGAFGVSGVTAEGSVASIDPEGLTSFVQSMGNNNLLTLLVTYDVPHNGQWRIASRETTATTTGVLTGAPGDLAPFLDFTLGPVPTTSVGGDYNNNGIVDIADYTVWRNLLGGTSLLNEEVSPNVVDIADYLYWRERFGATDTGEPASFGQPAAVPEPPALSIAGLLAVAVLGAVKYRSRN</sequence>
<dbReference type="Pfam" id="PF18884">
    <property type="entry name" value="TSP3_bac"/>
    <property type="match status" value="1"/>
</dbReference>
<evidence type="ECO:0000256" key="8">
    <source>
        <dbReference type="SAM" id="SignalP"/>
    </source>
</evidence>
<comment type="caution">
    <text evidence="10">The sequence shown here is derived from an EMBL/GenBank/DDBJ whole genome shotgun (WGS) entry which is preliminary data.</text>
</comment>
<evidence type="ECO:0000256" key="5">
    <source>
        <dbReference type="ARBA" id="ARBA00022837"/>
    </source>
</evidence>
<reference evidence="10" key="1">
    <citation type="submission" date="2022-06" db="EMBL/GenBank/DDBJ databases">
        <title>Aeoliella straminimaris, a novel planctomycete from sediments.</title>
        <authorList>
            <person name="Vitorino I.R."/>
            <person name="Lage O.M."/>
        </authorList>
    </citation>
    <scope>NUCLEOTIDE SEQUENCE</scope>
    <source>
        <strain evidence="10">ICT_H6.2</strain>
    </source>
</reference>
<dbReference type="EMBL" id="JAMXLR010000036">
    <property type="protein sequence ID" value="MCO6044334.1"/>
    <property type="molecule type" value="Genomic_DNA"/>
</dbReference>
<protein>
    <submittedName>
        <fullName evidence="10">DNRLRE domain-containing protein</fullName>
    </submittedName>
</protein>
<feature type="region of interest" description="Disordered" evidence="7">
    <location>
        <begin position="761"/>
        <end position="785"/>
    </location>
</feature>
<dbReference type="PANTHER" id="PTHR42970">
    <property type="entry name" value="PECTATE LYASE C-RELATED"/>
    <property type="match status" value="1"/>
</dbReference>
<dbReference type="SUPFAM" id="SSF51126">
    <property type="entry name" value="Pectin lyase-like"/>
    <property type="match status" value="1"/>
</dbReference>
<evidence type="ECO:0000256" key="6">
    <source>
        <dbReference type="ARBA" id="ARBA00023180"/>
    </source>
</evidence>
<proteinExistence type="predicted"/>
<accession>A0A9X2F9F9</accession>
<feature type="compositionally biased region" description="Polar residues" evidence="7">
    <location>
        <begin position="421"/>
        <end position="431"/>
    </location>
</feature>
<dbReference type="InterPro" id="IPR059100">
    <property type="entry name" value="TSP3_bac"/>
</dbReference>
<keyword evidence="6" id="KW-0325">Glycoprotein</keyword>
<keyword evidence="4 8" id="KW-0732">Signal</keyword>
<feature type="domain" description="Ice-binding protein C-terminal" evidence="9">
    <location>
        <begin position="705"/>
        <end position="727"/>
    </location>
</feature>
<name>A0A9X2F9F9_9BACT</name>
<feature type="chain" id="PRO_5040726729" evidence="8">
    <location>
        <begin position="29"/>
        <end position="1055"/>
    </location>
</feature>
<dbReference type="AlphaFoldDB" id="A0A9X2F9F9"/>
<dbReference type="GO" id="GO:0046872">
    <property type="term" value="F:metal ion binding"/>
    <property type="evidence" value="ECO:0007669"/>
    <property type="project" value="UniProtKB-KW"/>
</dbReference>
<evidence type="ECO:0000256" key="7">
    <source>
        <dbReference type="SAM" id="MobiDB-lite"/>
    </source>
</evidence>
<dbReference type="Proteomes" id="UP001155241">
    <property type="component" value="Unassembled WGS sequence"/>
</dbReference>
<evidence type="ECO:0000256" key="2">
    <source>
        <dbReference type="ARBA" id="ARBA00022525"/>
    </source>
</evidence>
<evidence type="ECO:0000259" key="9">
    <source>
        <dbReference type="Pfam" id="PF07589"/>
    </source>
</evidence>
<keyword evidence="2" id="KW-0964">Secreted</keyword>
<keyword evidence="11" id="KW-1185">Reference proteome</keyword>
<gene>
    <name evidence="10" type="ORF">NG895_10490</name>
</gene>
<dbReference type="Pfam" id="PF07589">
    <property type="entry name" value="PEP-CTERM"/>
    <property type="match status" value="1"/>
</dbReference>
<evidence type="ECO:0000313" key="10">
    <source>
        <dbReference type="EMBL" id="MCO6044334.1"/>
    </source>
</evidence>
<dbReference type="PANTHER" id="PTHR42970:SF1">
    <property type="entry name" value="PECTATE LYASE C-RELATED"/>
    <property type="match status" value="1"/>
</dbReference>
<comment type="subcellular location">
    <subcellularLocation>
        <location evidence="1">Secreted</location>
    </subcellularLocation>
</comment>
<keyword evidence="5" id="KW-0106">Calcium</keyword>
<dbReference type="InterPro" id="IPR011050">
    <property type="entry name" value="Pectin_lyase_fold/virulence"/>
</dbReference>
<feature type="signal peptide" evidence="8">
    <location>
        <begin position="1"/>
        <end position="28"/>
    </location>
</feature>
<evidence type="ECO:0000313" key="11">
    <source>
        <dbReference type="Proteomes" id="UP001155241"/>
    </source>
</evidence>
<evidence type="ECO:0000256" key="3">
    <source>
        <dbReference type="ARBA" id="ARBA00022723"/>
    </source>
</evidence>
<dbReference type="RefSeq" id="WP_252852436.1">
    <property type="nucleotide sequence ID" value="NZ_JAMXLR010000036.1"/>
</dbReference>
<dbReference type="NCBIfam" id="NF033679">
    <property type="entry name" value="DNRLRE_dom"/>
    <property type="match status" value="1"/>
</dbReference>